<dbReference type="Proteomes" id="UP000221216">
    <property type="component" value="Segment"/>
</dbReference>
<evidence type="ECO:0000313" key="2">
    <source>
        <dbReference type="EMBL" id="ARM70565.1"/>
    </source>
</evidence>
<evidence type="ECO:0000256" key="1">
    <source>
        <dbReference type="SAM" id="Phobius"/>
    </source>
</evidence>
<evidence type="ECO:0000313" key="3">
    <source>
        <dbReference type="Proteomes" id="UP000221216"/>
    </source>
</evidence>
<sequence>MSSHPIIVLATALLVFVAYMIMTAVHRYLNPKFTQGQNVRIIAPIAQLRSALEDAMPLNSRYPSALDWAKVRTGVCGKVLECGVRHVVLQVYGRRVRLPLDAVK</sequence>
<dbReference type="EMBL" id="KY709296">
    <property type="protein sequence ID" value="ARM70565.1"/>
    <property type="molecule type" value="Genomic_DNA"/>
</dbReference>
<reference evidence="2 3" key="1">
    <citation type="submission" date="2017-03" db="EMBL/GenBank/DDBJ databases">
        <title>Isolation of lytic bacteriophages infecting Shewanella putrefaciens and Shewanella baltica for biocontrol of fish and shrimp spoilage during chilled storage.</title>
        <authorList>
            <person name="Yang Z."/>
            <person name="Tao X."/>
            <person name="Gao L."/>
            <person name="Rao S."/>
        </authorList>
    </citation>
    <scope>NUCLEOTIDE SEQUENCE [LARGE SCALE GENOMIC DNA]</scope>
</reference>
<keyword evidence="1" id="KW-0812">Transmembrane</keyword>
<gene>
    <name evidence="2" type="ORF">SppYZU05_39</name>
</gene>
<name>A0A1W6JTM4_9CAUD</name>
<keyword evidence="1" id="KW-0472">Membrane</keyword>
<accession>A0A1W6JTM4</accession>
<protein>
    <submittedName>
        <fullName evidence="2">Uncharacterized protein</fullName>
    </submittedName>
</protein>
<keyword evidence="1" id="KW-1133">Transmembrane helix</keyword>
<proteinExistence type="predicted"/>
<feature type="transmembrane region" description="Helical" evidence="1">
    <location>
        <begin position="6"/>
        <end position="25"/>
    </location>
</feature>
<keyword evidence="3" id="KW-1185">Reference proteome</keyword>
<organism evidence="2 3">
    <name type="scientific">Shewanella phage SppYZU05</name>
    <dbReference type="NCBI Taxonomy" id="1970795"/>
    <lineage>
        <taxon>Viruses</taxon>
        <taxon>Duplodnaviria</taxon>
        <taxon>Heunggongvirae</taxon>
        <taxon>Uroviricota</taxon>
        <taxon>Caudoviricetes</taxon>
        <taxon>Chaseviridae</taxon>
        <taxon>Nefertitivirinae</taxon>
        <taxon>Yushanvirus</taxon>
        <taxon>Yushanvirus SppYZU05</taxon>
    </lineage>
</organism>